<reference evidence="3" key="1">
    <citation type="submission" date="2022-07" db="EMBL/GenBank/DDBJ databases">
        <title>Phylogenomic reconstructions and comparative analyses of Kickxellomycotina fungi.</title>
        <authorList>
            <person name="Reynolds N.K."/>
            <person name="Stajich J.E."/>
            <person name="Barry K."/>
            <person name="Grigoriev I.V."/>
            <person name="Crous P."/>
            <person name="Smith M.E."/>
        </authorList>
    </citation>
    <scope>NUCLEOTIDE SEQUENCE</scope>
    <source>
        <strain evidence="3">NBRC 105414</strain>
    </source>
</reference>
<dbReference type="InterPro" id="IPR013830">
    <property type="entry name" value="SGNH_hydro"/>
</dbReference>
<evidence type="ECO:0000259" key="2">
    <source>
        <dbReference type="Pfam" id="PF13472"/>
    </source>
</evidence>
<sequence length="321" mass="34502">MYAPVDGGAAPQGALWLSLRSLVRLVVAAGIFAAGWLAAIALNKPAGAASRAGPMLYDTLLVFGDSNTQYAYDLDIKGFVSQLANLYQRQMDVINRGFSGFNTSSALGVAGSVFPVTQPGKRLGKPVGKRDRLWPETGDTFPRAESTVQLCILAFGTNDAAAAPSTQHNPIEKYEQEMRQLVAMLRDPESAHYSLETRILIVTPPPVSDSMVKAMAAKDPDYIPASHSAAKQYAEVAVRVANQTSVAVVDLNAEIDRLVAGQNTTSDHAGKHGGYDTYLVDGVHLSATGNNVLYKLIVSQIKRQWPEILPERPRRATGPKA</sequence>
<dbReference type="InterPro" id="IPR045136">
    <property type="entry name" value="Iah1-like"/>
</dbReference>
<dbReference type="AlphaFoldDB" id="A0A9W8LLA2"/>
<dbReference type="OrthoDB" id="671439at2759"/>
<keyword evidence="1" id="KW-0472">Membrane</keyword>
<dbReference type="SUPFAM" id="SSF52266">
    <property type="entry name" value="SGNH hydrolase"/>
    <property type="match status" value="1"/>
</dbReference>
<name>A0A9W8LLA2_9FUNG</name>
<organism evidence="3 4">
    <name type="scientific">Coemansia javaensis</name>
    <dbReference type="NCBI Taxonomy" id="2761396"/>
    <lineage>
        <taxon>Eukaryota</taxon>
        <taxon>Fungi</taxon>
        <taxon>Fungi incertae sedis</taxon>
        <taxon>Zoopagomycota</taxon>
        <taxon>Kickxellomycotina</taxon>
        <taxon>Kickxellomycetes</taxon>
        <taxon>Kickxellales</taxon>
        <taxon>Kickxellaceae</taxon>
        <taxon>Coemansia</taxon>
    </lineage>
</organism>
<dbReference type="Proteomes" id="UP001140217">
    <property type="component" value="Unassembled WGS sequence"/>
</dbReference>
<evidence type="ECO:0000256" key="1">
    <source>
        <dbReference type="SAM" id="Phobius"/>
    </source>
</evidence>
<accession>A0A9W8LLA2</accession>
<protein>
    <submittedName>
        <fullName evidence="3">Isoamyl acetate-hydrolyzing esterase</fullName>
    </submittedName>
</protein>
<keyword evidence="1" id="KW-1133">Transmembrane helix</keyword>
<feature type="domain" description="SGNH hydrolase-type esterase" evidence="2">
    <location>
        <begin position="62"/>
        <end position="290"/>
    </location>
</feature>
<dbReference type="PANTHER" id="PTHR14209">
    <property type="entry name" value="ISOAMYL ACETATE-HYDROLYZING ESTERASE 1"/>
    <property type="match status" value="1"/>
</dbReference>
<comment type="caution">
    <text evidence="3">The sequence shown here is derived from an EMBL/GenBank/DDBJ whole genome shotgun (WGS) entry which is preliminary data.</text>
</comment>
<keyword evidence="4" id="KW-1185">Reference proteome</keyword>
<dbReference type="InterPro" id="IPR036514">
    <property type="entry name" value="SGNH_hydro_sf"/>
</dbReference>
<dbReference type="Pfam" id="PF13472">
    <property type="entry name" value="Lipase_GDSL_2"/>
    <property type="match status" value="1"/>
</dbReference>
<gene>
    <name evidence="3" type="primary">IAH1_1</name>
    <name evidence="3" type="ORF">H4R18_001622</name>
</gene>
<dbReference type="Gene3D" id="3.40.50.1110">
    <property type="entry name" value="SGNH hydrolase"/>
    <property type="match status" value="1"/>
</dbReference>
<dbReference type="PANTHER" id="PTHR14209:SF19">
    <property type="entry name" value="ISOAMYL ACETATE-HYDROLYZING ESTERASE 1 HOMOLOG"/>
    <property type="match status" value="1"/>
</dbReference>
<dbReference type="EMBL" id="JANBUL010000044">
    <property type="protein sequence ID" value="KAJ2783569.1"/>
    <property type="molecule type" value="Genomic_DNA"/>
</dbReference>
<keyword evidence="1" id="KW-0812">Transmembrane</keyword>
<feature type="transmembrane region" description="Helical" evidence="1">
    <location>
        <begin position="22"/>
        <end position="42"/>
    </location>
</feature>
<evidence type="ECO:0000313" key="4">
    <source>
        <dbReference type="Proteomes" id="UP001140217"/>
    </source>
</evidence>
<evidence type="ECO:0000313" key="3">
    <source>
        <dbReference type="EMBL" id="KAJ2783569.1"/>
    </source>
</evidence>
<proteinExistence type="predicted"/>